<dbReference type="EMBL" id="QGGL01000017">
    <property type="protein sequence ID" value="PWK07476.1"/>
    <property type="molecule type" value="Genomic_DNA"/>
</dbReference>
<dbReference type="Proteomes" id="UP000245634">
    <property type="component" value="Unassembled WGS sequence"/>
</dbReference>
<dbReference type="RefSeq" id="WP_109690639.1">
    <property type="nucleotide sequence ID" value="NZ_QGGL01000017.1"/>
</dbReference>
<reference evidence="1 2" key="1">
    <citation type="submission" date="2018-05" db="EMBL/GenBank/DDBJ databases">
        <title>Genomic Encyclopedia of Type Strains, Phase IV (KMG-IV): sequencing the most valuable type-strain genomes for metagenomic binning, comparative biology and taxonomic classification.</title>
        <authorList>
            <person name="Goeker M."/>
        </authorList>
    </citation>
    <scope>NUCLEOTIDE SEQUENCE [LARGE SCALE GENOMIC DNA]</scope>
    <source>
        <strain evidence="1 2">DSM 18773</strain>
    </source>
</reference>
<protein>
    <submittedName>
        <fullName evidence="1">Uncharacterized protein</fullName>
    </submittedName>
</protein>
<name>A0A316D4I2_9BACL</name>
<organism evidence="1 2">
    <name type="scientific">Tumebacillus permanentifrigoris</name>
    <dbReference type="NCBI Taxonomy" id="378543"/>
    <lineage>
        <taxon>Bacteria</taxon>
        <taxon>Bacillati</taxon>
        <taxon>Bacillota</taxon>
        <taxon>Bacilli</taxon>
        <taxon>Bacillales</taxon>
        <taxon>Alicyclobacillaceae</taxon>
        <taxon>Tumebacillus</taxon>
    </lineage>
</organism>
<accession>A0A316D4I2</accession>
<evidence type="ECO:0000313" key="1">
    <source>
        <dbReference type="EMBL" id="PWK07476.1"/>
    </source>
</evidence>
<evidence type="ECO:0000313" key="2">
    <source>
        <dbReference type="Proteomes" id="UP000245634"/>
    </source>
</evidence>
<dbReference type="AlphaFoldDB" id="A0A316D4I2"/>
<proteinExistence type="predicted"/>
<comment type="caution">
    <text evidence="1">The sequence shown here is derived from an EMBL/GenBank/DDBJ whole genome shotgun (WGS) entry which is preliminary data.</text>
</comment>
<keyword evidence="2" id="KW-1185">Reference proteome</keyword>
<gene>
    <name evidence="1" type="ORF">C7459_11775</name>
</gene>
<sequence length="113" mass="13255">MDFADGTRIVHNLLTLRILAIKTEQVVVELVIYQNPLNQGKLIYATYYLYRPEPFEESERIEECIYYDGKVSNRKLLLALQAEVCEKFLMGRSDEWLFDAISDAYEQELQALQ</sequence>